<accession>A0A839QFG9</accession>
<evidence type="ECO:0000313" key="2">
    <source>
        <dbReference type="Proteomes" id="UP000523000"/>
    </source>
</evidence>
<keyword evidence="2" id="KW-1185">Reference proteome</keyword>
<protein>
    <submittedName>
        <fullName evidence="1">Uncharacterized protein</fullName>
    </submittedName>
</protein>
<dbReference type="AlphaFoldDB" id="A0A839QFG9"/>
<gene>
    <name evidence="1" type="ORF">E9229_001219</name>
</gene>
<reference evidence="1 2" key="1">
    <citation type="submission" date="2020-08" db="EMBL/GenBank/DDBJ databases">
        <title>Sequencing the genomes of 1000 actinobacteria strains.</title>
        <authorList>
            <person name="Klenk H.-P."/>
        </authorList>
    </citation>
    <scope>NUCLEOTIDE SEQUENCE [LARGE SCALE GENOMIC DNA]</scope>
    <source>
        <strain evidence="1 2">DSM 22826</strain>
    </source>
</reference>
<comment type="caution">
    <text evidence="1">The sequence shown here is derived from an EMBL/GenBank/DDBJ whole genome shotgun (WGS) entry which is preliminary data.</text>
</comment>
<dbReference type="Proteomes" id="UP000523000">
    <property type="component" value="Unassembled WGS sequence"/>
</dbReference>
<proteinExistence type="predicted"/>
<organism evidence="1 2">
    <name type="scientific">Paeniglutamicibacter cryotolerans</name>
    <dbReference type="NCBI Taxonomy" id="670079"/>
    <lineage>
        <taxon>Bacteria</taxon>
        <taxon>Bacillati</taxon>
        <taxon>Actinomycetota</taxon>
        <taxon>Actinomycetes</taxon>
        <taxon>Micrococcales</taxon>
        <taxon>Micrococcaceae</taxon>
        <taxon>Paeniglutamicibacter</taxon>
    </lineage>
</organism>
<sequence length="181" mass="19914">MVAPKVLNITFGIVLQHGILPTSGIIDVIHLPAGVLEEIHWCRKDQDIVVIYVATPDGFLVTDVITELEPDAHGKESHGGNRIGGAINPCGRAFGVDPLNAYDLRGPTPTMCAAEAEANHLITVEHRDALTVKSAILTRFRLPSRLMAYIWDHYGDTIGDDLYVSQRSDERDMFCETPLPE</sequence>
<dbReference type="EMBL" id="JACHVS010000001">
    <property type="protein sequence ID" value="MBB2995028.1"/>
    <property type="molecule type" value="Genomic_DNA"/>
</dbReference>
<dbReference type="RefSeq" id="WP_183510341.1">
    <property type="nucleotide sequence ID" value="NZ_BAABGK010000022.1"/>
</dbReference>
<name>A0A839QFG9_9MICC</name>
<evidence type="ECO:0000313" key="1">
    <source>
        <dbReference type="EMBL" id="MBB2995028.1"/>
    </source>
</evidence>